<evidence type="ECO:0000313" key="1">
    <source>
        <dbReference type="EMBL" id="SCY25175.1"/>
    </source>
</evidence>
<organism evidence="1 2">
    <name type="scientific">Alkaliphilus peptidifermentans DSM 18978</name>
    <dbReference type="NCBI Taxonomy" id="1120976"/>
    <lineage>
        <taxon>Bacteria</taxon>
        <taxon>Bacillati</taxon>
        <taxon>Bacillota</taxon>
        <taxon>Clostridia</taxon>
        <taxon>Peptostreptococcales</taxon>
        <taxon>Natronincolaceae</taxon>
        <taxon>Alkaliphilus</taxon>
    </lineage>
</organism>
<name>A0A1G5EE07_9FIRM</name>
<dbReference type="Pfam" id="PF06199">
    <property type="entry name" value="Phage_tail_2"/>
    <property type="match status" value="1"/>
</dbReference>
<dbReference type="OrthoDB" id="2988872at2"/>
<proteinExistence type="predicted"/>
<accession>A0A1G5EE07</accession>
<dbReference type="AlphaFoldDB" id="A0A1G5EE07"/>
<dbReference type="Gene3D" id="4.10.410.40">
    <property type="match status" value="1"/>
</dbReference>
<reference evidence="1 2" key="1">
    <citation type="submission" date="2016-10" db="EMBL/GenBank/DDBJ databases">
        <authorList>
            <person name="de Groot N.N."/>
        </authorList>
    </citation>
    <scope>NUCLEOTIDE SEQUENCE [LARGE SCALE GENOMIC DNA]</scope>
    <source>
        <strain evidence="1 2">DSM 18978</strain>
    </source>
</reference>
<keyword evidence="2" id="KW-1185">Reference proteome</keyword>
<dbReference type="Proteomes" id="UP000198636">
    <property type="component" value="Unassembled WGS sequence"/>
</dbReference>
<dbReference type="EMBL" id="FMUS01000005">
    <property type="protein sequence ID" value="SCY25175.1"/>
    <property type="molecule type" value="Genomic_DNA"/>
</dbReference>
<protein>
    <submittedName>
        <fullName evidence="1">Phage tail tube protein</fullName>
    </submittedName>
</protein>
<evidence type="ECO:0000313" key="2">
    <source>
        <dbReference type="Proteomes" id="UP000198636"/>
    </source>
</evidence>
<gene>
    <name evidence="1" type="ORF">SAMN03080606_01130</name>
</gene>
<dbReference type="InterPro" id="IPR011855">
    <property type="entry name" value="Phgtail_TP901_1"/>
</dbReference>
<dbReference type="RefSeq" id="WP_091540966.1">
    <property type="nucleotide sequence ID" value="NZ_FMUS01000005.1"/>
</dbReference>
<dbReference type="STRING" id="1120976.SAMN03080606_01130"/>
<sequence>MAIAGRKGKVEIGDNTLVSEIKNWSLDIGSETIDTSCFGVEWKQYIAGIMEWTASAEGMFNVQNDTDGQKALQTAFLNGETVLLKLYVNATVYYSGTAIITSLSIEDDVSDAVTISFEFQGTGELSFEGGF</sequence>